<dbReference type="RefSeq" id="WP_219082926.1">
    <property type="nucleotide sequence ID" value="NZ_CP079216.1"/>
</dbReference>
<evidence type="ECO:0000313" key="2">
    <source>
        <dbReference type="EMBL" id="QXT63230.1"/>
    </source>
</evidence>
<protein>
    <submittedName>
        <fullName evidence="2">DUF1707 domain-containing protein</fullName>
    </submittedName>
</protein>
<accession>A0ABX8SIU4</accession>
<dbReference type="Pfam" id="PF08044">
    <property type="entry name" value="DUF1707"/>
    <property type="match status" value="1"/>
</dbReference>
<sequence length="200" mass="21537">MPESNLPEPRLRAGDAERDRALNALQRAYEAGRLDLEEMHERQEKTLRVVYTDELPALLADLPEAADLVSPIVPPMPVAPRVGDLPVIEQPGTVTIMSGKKVVVTPGTRSVSDFAWWGGNTYDLTQAMGPGRIVTLNLTAIMAGHDIRVPRGVRVLDQSMAIMAGSDVDTNAQGDGSNGTLVIEGFLFWAGHSVKLADNA</sequence>
<organism evidence="2 3">
    <name type="scientific">Tessaracoccus palaemonis</name>
    <dbReference type="NCBI Taxonomy" id="2829499"/>
    <lineage>
        <taxon>Bacteria</taxon>
        <taxon>Bacillati</taxon>
        <taxon>Actinomycetota</taxon>
        <taxon>Actinomycetes</taxon>
        <taxon>Propionibacteriales</taxon>
        <taxon>Propionibacteriaceae</taxon>
        <taxon>Tessaracoccus</taxon>
    </lineage>
</organism>
<name>A0ABX8SIU4_9ACTN</name>
<keyword evidence="3" id="KW-1185">Reference proteome</keyword>
<dbReference type="PANTHER" id="PTHR40763:SF5">
    <property type="entry name" value="MEMBRANE PROTEIN"/>
    <property type="match status" value="1"/>
</dbReference>
<reference evidence="2 3" key="1">
    <citation type="submission" date="2021-07" db="EMBL/GenBank/DDBJ databases">
        <title>complete genome sequencing of Tessaracoccus sp.J1M15.</title>
        <authorList>
            <person name="Bae J.-W."/>
            <person name="Kim D.-y."/>
        </authorList>
    </citation>
    <scope>NUCLEOTIDE SEQUENCE [LARGE SCALE GENOMIC DNA]</scope>
    <source>
        <strain evidence="2 3">J1M15</strain>
    </source>
</reference>
<feature type="domain" description="DUF1707" evidence="1">
    <location>
        <begin position="11"/>
        <end position="63"/>
    </location>
</feature>
<dbReference type="InterPro" id="IPR012551">
    <property type="entry name" value="DUF1707_SHOCT-like"/>
</dbReference>
<dbReference type="EMBL" id="CP079216">
    <property type="protein sequence ID" value="QXT63230.1"/>
    <property type="molecule type" value="Genomic_DNA"/>
</dbReference>
<evidence type="ECO:0000259" key="1">
    <source>
        <dbReference type="Pfam" id="PF08044"/>
    </source>
</evidence>
<dbReference type="Proteomes" id="UP000824504">
    <property type="component" value="Chromosome"/>
</dbReference>
<dbReference type="PANTHER" id="PTHR40763">
    <property type="entry name" value="MEMBRANE PROTEIN-RELATED"/>
    <property type="match status" value="1"/>
</dbReference>
<proteinExistence type="predicted"/>
<gene>
    <name evidence="2" type="ORF">KDB89_01725</name>
</gene>
<evidence type="ECO:0000313" key="3">
    <source>
        <dbReference type="Proteomes" id="UP000824504"/>
    </source>
</evidence>